<protein>
    <submittedName>
        <fullName evidence="1">Uncharacterized protein</fullName>
    </submittedName>
</protein>
<keyword evidence="2" id="KW-1185">Reference proteome</keyword>
<comment type="caution">
    <text evidence="1">The sequence shown here is derived from an EMBL/GenBank/DDBJ whole genome shotgun (WGS) entry which is preliminary data.</text>
</comment>
<sequence>MLPATDLTALARLVRQLAPTQLVDLLPLMQVNIDARLRCSKLYRGYANLATRTFREHHFIAYLVARQVNPEIPGLLLSKLGQVCLDPLVRCRFPLSLAAADTLSAAVLTNQATLIETLLHTVPTGNLHAPRFLFKQLCYAMYYRHFAAARVLLHALSIESLPTSHRSQYDAFCRVLTVPNPSARWSAELFTLDTEAFNPPSGVTGEPLAALEVTEIECV</sequence>
<proteinExistence type="predicted"/>
<organism evidence="1 2">
    <name type="scientific">Tieghemiomyces parasiticus</name>
    <dbReference type="NCBI Taxonomy" id="78921"/>
    <lineage>
        <taxon>Eukaryota</taxon>
        <taxon>Fungi</taxon>
        <taxon>Fungi incertae sedis</taxon>
        <taxon>Zoopagomycota</taxon>
        <taxon>Kickxellomycotina</taxon>
        <taxon>Dimargaritomycetes</taxon>
        <taxon>Dimargaritales</taxon>
        <taxon>Dimargaritaceae</taxon>
        <taxon>Tieghemiomyces</taxon>
    </lineage>
</organism>
<gene>
    <name evidence="1" type="ORF">IWQ60_002373</name>
</gene>
<evidence type="ECO:0000313" key="2">
    <source>
        <dbReference type="Proteomes" id="UP001150569"/>
    </source>
</evidence>
<evidence type="ECO:0000313" key="1">
    <source>
        <dbReference type="EMBL" id="KAJ1928061.1"/>
    </source>
</evidence>
<dbReference type="Proteomes" id="UP001150569">
    <property type="component" value="Unassembled WGS sequence"/>
</dbReference>
<reference evidence="1" key="1">
    <citation type="submission" date="2022-07" db="EMBL/GenBank/DDBJ databases">
        <title>Phylogenomic reconstructions and comparative analyses of Kickxellomycotina fungi.</title>
        <authorList>
            <person name="Reynolds N.K."/>
            <person name="Stajich J.E."/>
            <person name="Barry K."/>
            <person name="Grigoriev I.V."/>
            <person name="Crous P."/>
            <person name="Smith M.E."/>
        </authorList>
    </citation>
    <scope>NUCLEOTIDE SEQUENCE</scope>
    <source>
        <strain evidence="1">RSA 861</strain>
    </source>
</reference>
<dbReference type="EMBL" id="JANBPT010000089">
    <property type="protein sequence ID" value="KAJ1928061.1"/>
    <property type="molecule type" value="Genomic_DNA"/>
</dbReference>
<dbReference type="AlphaFoldDB" id="A0A9W8ACD0"/>
<name>A0A9W8ACD0_9FUNG</name>
<accession>A0A9W8ACD0</accession>